<proteinExistence type="predicted"/>
<dbReference type="AlphaFoldDB" id="H8GPA3"/>
<accession>H8GPA3</accession>
<gene>
    <name evidence="1" type="ORF">Metal_1923</name>
</gene>
<evidence type="ECO:0000313" key="1">
    <source>
        <dbReference type="EMBL" id="EIC29689.1"/>
    </source>
</evidence>
<sequence length="225" mass="26013">MTFDKLAGFIKPPLRKCLFFRRKKIFCIGANKTGTTSIERVFRSLGLKVGNQAKAELLLHDWAKRDFRRIIRYCRRAEAFQDVPFSYPDTFRAVDAAYPGSKFILTVRGSAEEWYESLVRFHTGLIGKNRLPTADDLRAYGYRYPGFLWEAQQLRYGADETTLYDRGLYTRCYEDHNRAVIDYFKDRPDDLLVLNVADPGAIEKLFAFLGYPHTGQTMPHANASK</sequence>
<dbReference type="eggNOG" id="COG0457">
    <property type="taxonomic scope" value="Bacteria"/>
</dbReference>
<evidence type="ECO:0008006" key="3">
    <source>
        <dbReference type="Google" id="ProtNLM"/>
    </source>
</evidence>
<reference evidence="1 2" key="1">
    <citation type="journal article" date="2013" name="Genome Announc.">
        <title>Genome Sequence of the Obligate Gammaproteobacterial Methanotroph Methylomicrobium album Strain BG8.</title>
        <authorList>
            <person name="Kits K.D."/>
            <person name="Kalyuzhnaya M.G."/>
            <person name="Klotz M.G."/>
            <person name="Jetten M.S."/>
            <person name="Op den Camp H.J."/>
            <person name="Vuilleumier S."/>
            <person name="Bringel F."/>
            <person name="Dispirito A.A."/>
            <person name="Murrell J.C."/>
            <person name="Bruce D."/>
            <person name="Cheng J.F."/>
            <person name="Copeland A."/>
            <person name="Goodwin L."/>
            <person name="Hauser L."/>
            <person name="Lajus A."/>
            <person name="Land M.L."/>
            <person name="Lapidus A."/>
            <person name="Lucas S."/>
            <person name="Medigue C."/>
            <person name="Pitluck S."/>
            <person name="Woyke T."/>
            <person name="Zeytun A."/>
            <person name="Stein L.Y."/>
        </authorList>
    </citation>
    <scope>NUCLEOTIDE SEQUENCE [LARGE SCALE GENOMIC DNA]</scope>
    <source>
        <strain evidence="1 2">BG8</strain>
    </source>
</reference>
<name>H8GPA3_METAL</name>
<dbReference type="RefSeq" id="WP_005371742.1">
    <property type="nucleotide sequence ID" value="NZ_CM001475.1"/>
</dbReference>
<dbReference type="PANTHER" id="PTHR36978">
    <property type="entry name" value="P-LOOP CONTAINING NUCLEOTIDE TRIPHOSPHATE HYDROLASE"/>
    <property type="match status" value="1"/>
</dbReference>
<evidence type="ECO:0000313" key="2">
    <source>
        <dbReference type="Proteomes" id="UP000005090"/>
    </source>
</evidence>
<dbReference type="Gene3D" id="3.40.50.300">
    <property type="entry name" value="P-loop containing nucleotide triphosphate hydrolases"/>
    <property type="match status" value="1"/>
</dbReference>
<dbReference type="SUPFAM" id="SSF52540">
    <property type="entry name" value="P-loop containing nucleoside triphosphate hydrolases"/>
    <property type="match status" value="1"/>
</dbReference>
<dbReference type="HOGENOM" id="CLU_061199_4_0_6"/>
<dbReference type="Pfam" id="PF17784">
    <property type="entry name" value="Sulfotransfer_4"/>
    <property type="match status" value="1"/>
</dbReference>
<keyword evidence="2" id="KW-1185">Reference proteome</keyword>
<dbReference type="Proteomes" id="UP000005090">
    <property type="component" value="Chromosome"/>
</dbReference>
<dbReference type="EMBL" id="CM001475">
    <property type="protein sequence ID" value="EIC29689.1"/>
    <property type="molecule type" value="Genomic_DNA"/>
</dbReference>
<dbReference type="InterPro" id="IPR027417">
    <property type="entry name" value="P-loop_NTPase"/>
</dbReference>
<dbReference type="InterPro" id="IPR040632">
    <property type="entry name" value="Sulfotransfer_4"/>
</dbReference>
<dbReference type="PANTHER" id="PTHR36978:SF4">
    <property type="entry name" value="P-LOOP CONTAINING NUCLEOSIDE TRIPHOSPHATE HYDROLASE PROTEIN"/>
    <property type="match status" value="1"/>
</dbReference>
<protein>
    <recommendedName>
        <fullName evidence="3">Sulfotransferase family protein</fullName>
    </recommendedName>
</protein>
<organism evidence="1 2">
    <name type="scientific">Methylomicrobium album BG8</name>
    <dbReference type="NCBI Taxonomy" id="686340"/>
    <lineage>
        <taxon>Bacteria</taxon>
        <taxon>Pseudomonadati</taxon>
        <taxon>Pseudomonadota</taxon>
        <taxon>Gammaproteobacteria</taxon>
        <taxon>Methylococcales</taxon>
        <taxon>Methylococcaceae</taxon>
        <taxon>Methylomicrobium</taxon>
    </lineage>
</organism>
<dbReference type="STRING" id="686340.Metal_1923"/>